<keyword evidence="2" id="KW-1133">Transmembrane helix</keyword>
<dbReference type="EMBL" id="AGNK02002683">
    <property type="status" value="NOT_ANNOTATED_CDS"/>
    <property type="molecule type" value="Genomic_DNA"/>
</dbReference>
<dbReference type="OrthoDB" id="719438at2759"/>
<protein>
    <submittedName>
        <fullName evidence="3 4">Uncharacterized protein</fullName>
    </submittedName>
</protein>
<feature type="transmembrane region" description="Helical" evidence="2">
    <location>
        <begin position="67"/>
        <end position="87"/>
    </location>
</feature>
<dbReference type="EMBL" id="CM003531">
    <property type="protein sequence ID" value="RCV23002.1"/>
    <property type="molecule type" value="Genomic_DNA"/>
</dbReference>
<dbReference type="Proteomes" id="UP000004995">
    <property type="component" value="Unassembled WGS sequence"/>
</dbReference>
<sequence>MAENRGAAREYQPEQPVEPAGVFPAAPDHRNRQLCLDAGRALALCGVCMAIPTAFDSADAAAANSTRALLVGFLLWIIGACLCLLALTPAAPRAVRAGAAVASTVLKCLSPPV</sequence>
<dbReference type="OMA" id="GVCMAIP"/>
<reference evidence="3" key="2">
    <citation type="submission" date="2015-07" db="EMBL/GenBank/DDBJ databases">
        <authorList>
            <person name="Noorani M."/>
        </authorList>
    </citation>
    <scope>NUCLEOTIDE SEQUENCE</scope>
    <source>
        <strain evidence="3">Yugu1</strain>
    </source>
</reference>
<organism evidence="4 5">
    <name type="scientific">Setaria italica</name>
    <name type="common">Foxtail millet</name>
    <name type="synonym">Panicum italicum</name>
    <dbReference type="NCBI Taxonomy" id="4555"/>
    <lineage>
        <taxon>Eukaryota</taxon>
        <taxon>Viridiplantae</taxon>
        <taxon>Streptophyta</taxon>
        <taxon>Embryophyta</taxon>
        <taxon>Tracheophyta</taxon>
        <taxon>Spermatophyta</taxon>
        <taxon>Magnoliopsida</taxon>
        <taxon>Liliopsida</taxon>
        <taxon>Poales</taxon>
        <taxon>Poaceae</taxon>
        <taxon>PACMAD clade</taxon>
        <taxon>Panicoideae</taxon>
        <taxon>Panicodae</taxon>
        <taxon>Paniceae</taxon>
        <taxon>Cenchrinae</taxon>
        <taxon>Setaria</taxon>
    </lineage>
</organism>
<evidence type="ECO:0000313" key="5">
    <source>
        <dbReference type="Proteomes" id="UP000004995"/>
    </source>
</evidence>
<evidence type="ECO:0000313" key="3">
    <source>
        <dbReference type="EMBL" id="RCV23002.1"/>
    </source>
</evidence>
<dbReference type="AlphaFoldDB" id="K3Y053"/>
<evidence type="ECO:0000313" key="4">
    <source>
        <dbReference type="EnsemblPlants" id="KQL12030"/>
    </source>
</evidence>
<proteinExistence type="predicted"/>
<gene>
    <name evidence="3" type="ORF">SETIT_4G265100v2</name>
</gene>
<dbReference type="HOGENOM" id="CLU_2137842_0_0_1"/>
<dbReference type="FunCoup" id="K3Y053">
    <property type="interactions" value="409"/>
</dbReference>
<reference evidence="3 5" key="1">
    <citation type="journal article" date="2012" name="Nat. Biotechnol.">
        <title>Reference genome sequence of the model plant Setaria.</title>
        <authorList>
            <person name="Bennetzen J.L."/>
            <person name="Schmutz J."/>
            <person name="Wang H."/>
            <person name="Percifield R."/>
            <person name="Hawkins J."/>
            <person name="Pontaroli A.C."/>
            <person name="Estep M."/>
            <person name="Feng L."/>
            <person name="Vaughn J.N."/>
            <person name="Grimwood J."/>
            <person name="Jenkins J."/>
            <person name="Barry K."/>
            <person name="Lindquist E."/>
            <person name="Hellsten U."/>
            <person name="Deshpande S."/>
            <person name="Wang X."/>
            <person name="Wu X."/>
            <person name="Mitros T."/>
            <person name="Triplett J."/>
            <person name="Yang X."/>
            <person name="Ye C.Y."/>
            <person name="Mauro-Herrera M."/>
            <person name="Wang L."/>
            <person name="Li P."/>
            <person name="Sharma M."/>
            <person name="Sharma R."/>
            <person name="Ronald P.C."/>
            <person name="Panaud O."/>
            <person name="Kellogg E.A."/>
            <person name="Brutnell T.P."/>
            <person name="Doust A.N."/>
            <person name="Tuskan G.A."/>
            <person name="Rokhsar D."/>
            <person name="Devos K.M."/>
        </authorList>
    </citation>
    <scope>NUCLEOTIDE SEQUENCE [LARGE SCALE GENOMIC DNA]</scope>
    <source>
        <strain evidence="5">cv. Yugu1</strain>
        <strain evidence="3">Yugu1</strain>
    </source>
</reference>
<name>K3Y053_SETIT</name>
<feature type="compositionally biased region" description="Basic and acidic residues" evidence="1">
    <location>
        <begin position="1"/>
        <end position="12"/>
    </location>
</feature>
<feature type="region of interest" description="Disordered" evidence="1">
    <location>
        <begin position="1"/>
        <end position="23"/>
    </location>
</feature>
<dbReference type="Gramene" id="KQL12030">
    <property type="protein sequence ID" value="KQL12030"/>
    <property type="gene ID" value="SETIT_007564mg"/>
</dbReference>
<dbReference type="EnsemblPlants" id="KQL12030">
    <property type="protein sequence ID" value="KQL12030"/>
    <property type="gene ID" value="SETIT_007564mg"/>
</dbReference>
<accession>K3Y053</accession>
<reference evidence="4" key="3">
    <citation type="submission" date="2018-08" db="UniProtKB">
        <authorList>
            <consortium name="EnsemblPlants"/>
        </authorList>
    </citation>
    <scope>IDENTIFICATION</scope>
    <source>
        <strain evidence="4">Yugu1</strain>
    </source>
</reference>
<keyword evidence="2" id="KW-0472">Membrane</keyword>
<keyword evidence="2" id="KW-0812">Transmembrane</keyword>
<keyword evidence="5" id="KW-1185">Reference proteome</keyword>
<evidence type="ECO:0000256" key="1">
    <source>
        <dbReference type="SAM" id="MobiDB-lite"/>
    </source>
</evidence>
<evidence type="ECO:0000256" key="2">
    <source>
        <dbReference type="SAM" id="Phobius"/>
    </source>
</evidence>